<proteinExistence type="predicted"/>
<sequence length="63" mass="7288">MHVSQEVSQRRLRRHQPLSLQETHLQFFPLLVVLQGILLSTWMIYGMAAIIVRRADHTPPQAA</sequence>
<dbReference type="EMBL" id="QJSP01000007">
    <property type="protein sequence ID" value="PYE16835.1"/>
    <property type="molecule type" value="Genomic_DNA"/>
</dbReference>
<feature type="transmembrane region" description="Helical" evidence="1">
    <location>
        <begin position="27"/>
        <end position="52"/>
    </location>
</feature>
<keyword evidence="3" id="KW-1185">Reference proteome</keyword>
<evidence type="ECO:0000313" key="3">
    <source>
        <dbReference type="Proteomes" id="UP000247591"/>
    </source>
</evidence>
<keyword evidence="1" id="KW-0472">Membrane</keyword>
<evidence type="ECO:0000313" key="2">
    <source>
        <dbReference type="EMBL" id="PYE16835.1"/>
    </source>
</evidence>
<accession>A0A318S0Y1</accession>
<dbReference type="AlphaFoldDB" id="A0A318S0Y1"/>
<keyword evidence="1" id="KW-0812">Transmembrane</keyword>
<evidence type="ECO:0000256" key="1">
    <source>
        <dbReference type="SAM" id="Phobius"/>
    </source>
</evidence>
<dbReference type="Proteomes" id="UP000247591">
    <property type="component" value="Unassembled WGS sequence"/>
</dbReference>
<name>A0A318S0Y1_WILLI</name>
<comment type="caution">
    <text evidence="2">The sequence shown here is derived from an EMBL/GenBank/DDBJ whole genome shotgun (WGS) entry which is preliminary data.</text>
</comment>
<gene>
    <name evidence="2" type="ORF">DFR67_10777</name>
</gene>
<organism evidence="2 3">
    <name type="scientific">Williamsia limnetica</name>
    <dbReference type="NCBI Taxonomy" id="882452"/>
    <lineage>
        <taxon>Bacteria</taxon>
        <taxon>Bacillati</taxon>
        <taxon>Actinomycetota</taxon>
        <taxon>Actinomycetes</taxon>
        <taxon>Mycobacteriales</taxon>
        <taxon>Nocardiaceae</taxon>
        <taxon>Williamsia</taxon>
    </lineage>
</organism>
<reference evidence="2 3" key="1">
    <citation type="submission" date="2018-06" db="EMBL/GenBank/DDBJ databases">
        <title>Genomic Encyclopedia of Type Strains, Phase IV (KMG-IV): sequencing the most valuable type-strain genomes for metagenomic binning, comparative biology and taxonomic classification.</title>
        <authorList>
            <person name="Goeker M."/>
        </authorList>
    </citation>
    <scope>NUCLEOTIDE SEQUENCE [LARGE SCALE GENOMIC DNA]</scope>
    <source>
        <strain evidence="2 3">DSM 45521</strain>
    </source>
</reference>
<protein>
    <submittedName>
        <fullName evidence="2">Uncharacterized protein</fullName>
    </submittedName>
</protein>
<keyword evidence="1" id="KW-1133">Transmembrane helix</keyword>